<dbReference type="InterPro" id="IPR023472">
    <property type="entry name" value="Uncharacterised_MJ0810"/>
</dbReference>
<sequence length="177" mass="19745">MDREERRELLRLAREALEKHYAGDKPPEPTEPSARLRQKRGAFVTLTKGGHLRGCIGYVEPVVPLWRAVREMATAAATGDPRFPPVTAGELESLRIEISALSPLERCDDPSRVAVGRHGLVVRQGGRSGLLLPQVPTEQGWDREEFLAHTCRKAGLPTDAWKRGAELYTFTAQVFHE</sequence>
<evidence type="ECO:0000313" key="4">
    <source>
        <dbReference type="Proteomes" id="UP000177187"/>
    </source>
</evidence>
<feature type="compositionally biased region" description="Basic and acidic residues" evidence="1">
    <location>
        <begin position="17"/>
        <end position="28"/>
    </location>
</feature>
<dbReference type="Gene3D" id="3.30.1490.150">
    <property type="entry name" value="Hypothetical protein ph0010, domain 2"/>
    <property type="match status" value="1"/>
</dbReference>
<organism evidence="3 4">
    <name type="scientific">Candidatus Coatesbacteria bacterium RBG_13_66_14</name>
    <dbReference type="NCBI Taxonomy" id="1817816"/>
    <lineage>
        <taxon>Bacteria</taxon>
        <taxon>Candidatus Coatesiibacteriota</taxon>
    </lineage>
</organism>
<dbReference type="InterPro" id="IPR027623">
    <property type="entry name" value="AmmeMemoSam_A"/>
</dbReference>
<dbReference type="PANTHER" id="PTHR13016:SF0">
    <property type="entry name" value="AMME SYNDROME CANDIDATE GENE 1 PROTEIN"/>
    <property type="match status" value="1"/>
</dbReference>
<evidence type="ECO:0000256" key="1">
    <source>
        <dbReference type="SAM" id="MobiDB-lite"/>
    </source>
</evidence>
<dbReference type="InterPro" id="IPR002733">
    <property type="entry name" value="AMMECR1_domain"/>
</dbReference>
<dbReference type="InterPro" id="IPR036071">
    <property type="entry name" value="AMMECR1_dom_sf"/>
</dbReference>
<dbReference type="PANTHER" id="PTHR13016">
    <property type="entry name" value="AMMECR1 HOMOLOG"/>
    <property type="match status" value="1"/>
</dbReference>
<reference evidence="3 4" key="1">
    <citation type="journal article" date="2016" name="Nat. Commun.">
        <title>Thousands of microbial genomes shed light on interconnected biogeochemical processes in an aquifer system.</title>
        <authorList>
            <person name="Anantharaman K."/>
            <person name="Brown C.T."/>
            <person name="Hug L.A."/>
            <person name="Sharon I."/>
            <person name="Castelle C.J."/>
            <person name="Probst A.J."/>
            <person name="Thomas B.C."/>
            <person name="Singh A."/>
            <person name="Wilkins M.J."/>
            <person name="Karaoz U."/>
            <person name="Brodie E.L."/>
            <person name="Williams K.H."/>
            <person name="Hubbard S.S."/>
            <person name="Banfield J.F."/>
        </authorList>
    </citation>
    <scope>NUCLEOTIDE SEQUENCE [LARGE SCALE GENOMIC DNA]</scope>
</reference>
<feature type="region of interest" description="Disordered" evidence="1">
    <location>
        <begin position="17"/>
        <end position="36"/>
    </location>
</feature>
<gene>
    <name evidence="3" type="ORF">A2Y64_06320</name>
</gene>
<dbReference type="Pfam" id="PF01871">
    <property type="entry name" value="AMMECR1"/>
    <property type="match status" value="1"/>
</dbReference>
<feature type="domain" description="AMMECR1" evidence="2">
    <location>
        <begin position="4"/>
        <end position="177"/>
    </location>
</feature>
<protein>
    <recommendedName>
        <fullName evidence="2">AMMECR1 domain-containing protein</fullName>
    </recommendedName>
</protein>
<dbReference type="HAMAP" id="MF_00645">
    <property type="entry name" value="AMMECR1"/>
    <property type="match status" value="1"/>
</dbReference>
<proteinExistence type="inferred from homology"/>
<comment type="caution">
    <text evidence="3">The sequence shown here is derived from an EMBL/GenBank/DDBJ whole genome shotgun (WGS) entry which is preliminary data.</text>
</comment>
<dbReference type="EMBL" id="MFAF01000002">
    <property type="protein sequence ID" value="OGD79724.1"/>
    <property type="molecule type" value="Genomic_DNA"/>
</dbReference>
<dbReference type="InterPro" id="IPR027485">
    <property type="entry name" value="AMMECR1_N"/>
</dbReference>
<dbReference type="Proteomes" id="UP000177187">
    <property type="component" value="Unassembled WGS sequence"/>
</dbReference>
<evidence type="ECO:0000259" key="2">
    <source>
        <dbReference type="PROSITE" id="PS51112"/>
    </source>
</evidence>
<dbReference type="NCBIfam" id="TIGR00296">
    <property type="entry name" value="TIGR00296 family protein"/>
    <property type="match status" value="1"/>
</dbReference>
<name>A0A1F5FJM4_9BACT</name>
<dbReference type="InterPro" id="IPR023473">
    <property type="entry name" value="AMMECR1"/>
</dbReference>
<dbReference type="NCBIfam" id="TIGR04335">
    <property type="entry name" value="AmmeMemoSam_A"/>
    <property type="match status" value="1"/>
</dbReference>
<dbReference type="PROSITE" id="PS51112">
    <property type="entry name" value="AMMECR1"/>
    <property type="match status" value="1"/>
</dbReference>
<dbReference type="Gene3D" id="3.30.700.20">
    <property type="entry name" value="Hypothetical protein ph0010, domain 1"/>
    <property type="match status" value="1"/>
</dbReference>
<evidence type="ECO:0000313" key="3">
    <source>
        <dbReference type="EMBL" id="OGD79724.1"/>
    </source>
</evidence>
<dbReference type="SUPFAM" id="SSF143447">
    <property type="entry name" value="AMMECR1-like"/>
    <property type="match status" value="1"/>
</dbReference>
<dbReference type="AlphaFoldDB" id="A0A1F5FJM4"/>
<accession>A0A1F5FJM4</accession>